<name>A0ABW3CB03_9ACTN</name>
<sequence length="90" mass="10196">GRWRQSIGLVPVVRPMVDRPVLAGGLLHIGNDAIYSFEPSTGRRVRKLETQGSEPLGVVLRVNAWQDTLYVLHYRASQSFRRLSAIRTRP</sequence>
<evidence type="ECO:0000313" key="2">
    <source>
        <dbReference type="Proteomes" id="UP001597083"/>
    </source>
</evidence>
<comment type="caution">
    <text evidence="1">The sequence shown here is derived from an EMBL/GenBank/DDBJ whole genome shotgun (WGS) entry which is preliminary data.</text>
</comment>
<accession>A0ABW3CB03</accession>
<reference evidence="2" key="1">
    <citation type="journal article" date="2019" name="Int. J. Syst. Evol. Microbiol.">
        <title>The Global Catalogue of Microorganisms (GCM) 10K type strain sequencing project: providing services to taxonomists for standard genome sequencing and annotation.</title>
        <authorList>
            <consortium name="The Broad Institute Genomics Platform"/>
            <consortium name="The Broad Institute Genome Sequencing Center for Infectious Disease"/>
            <person name="Wu L."/>
            <person name="Ma J."/>
        </authorList>
    </citation>
    <scope>NUCLEOTIDE SEQUENCE [LARGE SCALE GENOMIC DNA]</scope>
    <source>
        <strain evidence="2">JCM 31696</strain>
    </source>
</reference>
<protein>
    <submittedName>
        <fullName evidence="1">Uncharacterized protein</fullName>
    </submittedName>
</protein>
<keyword evidence="2" id="KW-1185">Reference proteome</keyword>
<gene>
    <name evidence="1" type="ORF">ACFQ07_05415</name>
</gene>
<organism evidence="1 2">
    <name type="scientific">Actinomadura adrarensis</name>
    <dbReference type="NCBI Taxonomy" id="1819600"/>
    <lineage>
        <taxon>Bacteria</taxon>
        <taxon>Bacillati</taxon>
        <taxon>Actinomycetota</taxon>
        <taxon>Actinomycetes</taxon>
        <taxon>Streptosporangiales</taxon>
        <taxon>Thermomonosporaceae</taxon>
        <taxon>Actinomadura</taxon>
    </lineage>
</organism>
<feature type="non-terminal residue" evidence="1">
    <location>
        <position position="1"/>
    </location>
</feature>
<dbReference type="Proteomes" id="UP001597083">
    <property type="component" value="Unassembled WGS sequence"/>
</dbReference>
<evidence type="ECO:0000313" key="1">
    <source>
        <dbReference type="EMBL" id="MFD0851645.1"/>
    </source>
</evidence>
<dbReference type="EMBL" id="JBHTIR010000658">
    <property type="protein sequence ID" value="MFD0851645.1"/>
    <property type="molecule type" value="Genomic_DNA"/>
</dbReference>
<proteinExistence type="predicted"/>